<proteinExistence type="predicted"/>
<keyword evidence="1" id="KW-0325">Glycoprotein</keyword>
<feature type="domain" description="PSI" evidence="3">
    <location>
        <begin position="271"/>
        <end position="316"/>
    </location>
</feature>
<feature type="chain" id="PRO_5035926059" description="PSI domain-containing protein" evidence="2">
    <location>
        <begin position="24"/>
        <end position="2891"/>
    </location>
</feature>
<feature type="domain" description="PSI" evidence="3">
    <location>
        <begin position="2634"/>
        <end position="2687"/>
    </location>
</feature>
<evidence type="ECO:0000256" key="2">
    <source>
        <dbReference type="SAM" id="SignalP"/>
    </source>
</evidence>
<dbReference type="Proteomes" id="UP000689195">
    <property type="component" value="Unassembled WGS sequence"/>
</dbReference>
<feature type="signal peptide" evidence="2">
    <location>
        <begin position="1"/>
        <end position="23"/>
    </location>
</feature>
<protein>
    <recommendedName>
        <fullName evidence="3">PSI domain-containing protein</fullName>
    </recommendedName>
</protein>
<evidence type="ECO:0000313" key="4">
    <source>
        <dbReference type="EMBL" id="CAD8198394.1"/>
    </source>
</evidence>
<evidence type="ECO:0000313" key="5">
    <source>
        <dbReference type="Proteomes" id="UP000689195"/>
    </source>
</evidence>
<dbReference type="InterPro" id="IPR016201">
    <property type="entry name" value="PSI"/>
</dbReference>
<feature type="domain" description="PSI" evidence="3">
    <location>
        <begin position="1970"/>
        <end position="2019"/>
    </location>
</feature>
<feature type="domain" description="PSI" evidence="3">
    <location>
        <begin position="2356"/>
        <end position="2408"/>
    </location>
</feature>
<evidence type="ECO:0000256" key="1">
    <source>
        <dbReference type="ARBA" id="ARBA00023180"/>
    </source>
</evidence>
<feature type="domain" description="PSI" evidence="3">
    <location>
        <begin position="433"/>
        <end position="480"/>
    </location>
</feature>
<evidence type="ECO:0000259" key="3">
    <source>
        <dbReference type="SMART" id="SM00423"/>
    </source>
</evidence>
<organism evidence="4 5">
    <name type="scientific">Paramecium pentaurelia</name>
    <dbReference type="NCBI Taxonomy" id="43138"/>
    <lineage>
        <taxon>Eukaryota</taxon>
        <taxon>Sar</taxon>
        <taxon>Alveolata</taxon>
        <taxon>Ciliophora</taxon>
        <taxon>Intramacronucleata</taxon>
        <taxon>Oligohymenophorea</taxon>
        <taxon>Peniculida</taxon>
        <taxon>Parameciidae</taxon>
        <taxon>Paramecium</taxon>
    </lineage>
</organism>
<accession>A0A8S1XBG2</accession>
<keyword evidence="5" id="KW-1185">Reference proteome</keyword>
<dbReference type="EMBL" id="CAJJDO010000118">
    <property type="protein sequence ID" value="CAD8198394.1"/>
    <property type="molecule type" value="Genomic_DNA"/>
</dbReference>
<dbReference type="SMART" id="SM00639">
    <property type="entry name" value="PSA"/>
    <property type="match status" value="34"/>
</dbReference>
<keyword evidence="2" id="KW-0732">Signal</keyword>
<feature type="domain" description="PSI" evidence="3">
    <location>
        <begin position="26"/>
        <end position="79"/>
    </location>
</feature>
<name>A0A8S1XBG2_9CILI</name>
<gene>
    <name evidence="4" type="ORF">PPENT_87.1.T1180106</name>
</gene>
<sequence>MNKKFIIFSLLLVLATCQTYSIAQCTCAQLLSEGDCTKNASLGCSWDGAKKACAVSTTPVVPSVTYAAYCDTFAETDCPKAKPCTDCGTYAACAWVDKKCTYFTGCTAFNKTTKDECQAISNRCITDGTHCVEIDACSTYKKQLPCDKNAAGSLCFWDATNNSCVDANTCDRLPITFATDKDCRDVISTCTTKTGGGCIDSGNNCSDQTLEIQCVWNKLKTVACYWDGAACKDRICDNAPTTLTTDETCKAFRTDGTCTTKANGGCVTRTTCAAATIQAACIKNSTGGDCYWNGTACVDKSCTNAPTTMTTNSACAGFVTGCITKSGGGCVSNGACSAANIQAACVKNTSGIDCIWDTTCKEKTCANAPITNNTHDLCTSYLATCTVKSGGGCQNRTCVNAPTTLTTNDACEAYLPSSNCITKTGGGCVVNTTCALISLEAACIKNSSGATCFWDSASSTCKDKICTNAPSSNTTHDLCVAFLSTCTVNSASAGCVDKTCENTLTQAICDKDFNNKICIWKGKCYKKQCVLASSTTATHADCQTYDSSCTLSNTGFGCVPIPLKCEAITIEAACNIRLQITNSVKSYPTCGWNGSQCIDKACSTAPKTIQTTNDCNNYKTDCVANNPVTVNGSPTIQGCQDLPTTCAARKSSENCSITRIGFPTCLWNSTTSTCVEKSCTTASTAGTPGVLLTFTFSNCQGYLPTCISNNNQDGCIAKPSSCSGLNSQNCQLGSKASGDCYWNGTNCVDRTCANIPLATHLACQGVLNTCTTNNGKTACQPLAATCTSYGSSENCKTTSTQKTCIWTGTACRSATCADAADTSSFNTDALCSAYPTPSETCTVVYKTGGQGCVTRSANCSDYVSQTQCYRTLTASSDDCTWNASLSKCFSNTYLAGACSTFKGTKTYCEQLKTGCTNTVSATDGDACTFSCTNITGLTSPNNTHATCQGYNTSCTINVAGTACVTLSAACSSYAQADCNVKTGGLKCFWNASATPAACVDITSTNCNLLTSLTSPNNTHAICQGYSTDCTINVAGNACKPLQATCAGYIQADCETKTGGLKCFWNASATPAACVDITSANCTLITGLTSPNNTHAHCQSYSTDCTIKTGATECRAIQANCTGYAEVECNVKTGGLKCFWNASATPAACVDITSANCNLLTSLTSPNNTHAICQGYSTDCTINVAGNACKPLQATCAGYIQADCETKTGGLKCFWNASATPAACVDITSANCTLITGLTSPNNTHAHCQSYSTDCTIKTGATECRAIQANCTGYAEVECNVKTGGLKCFWNASATPAACVDITSANCTLITGLTSPNNTHAHCQSYSTDCTIKTGATECRAIQANCTGYAEVECNVKTGLTSPNNTHAHCQSYSTDCTIKTGATECRAIQANCTGYAEVECNVKTGGLKCFWNASATPAACVDITSANCTLITGLTSPNNTHAHCQSYSTDCTIKTGATECRAIQANCTGYAEVECNVKTGGLKCFWNASATPAACVDITSANCTLLTSLTSPNNTHAICQGYSTDCTINVAGNACKPLQATCAGYIQADCETKTGGLKCFWNASATPAACVDITSANCTLITGLTSPNNTHAHCQSYSTDCTIKTGATECRAIQANCTGYAEVDCNVKTGGLKCFWNASATPAACVDITSTNCNLLTSLTSPNNTHAICQGYSTDCTINVAGNACKPLQATCAGYIQADCETKTGGLKCFWNASATPAACVDITSANCTLITGLTSPNNTHAICQGYSTDCTINAGGTACLALTCETAPVASPSFANCQAYNTSCSVKRDGSGCVTIQAQCSGYTSIVNCYKSTAGYCIANSSDNSCLSLTASTTCDALYLGAGNYTHAKCNLFKDSCTNLSTTGCQTKTCANYAGPTFNHANCNGWLNTCTTNVGNTACTTMPATCAVQTQASCLWSVEGECVVQGTSCVRKTCDTALPASSFGTHSLCIGYLSSCTVARTGGCQARAACSTYKSTLQCKFNTSGGRCFWNPTNLTCVDLNCGNIEATSSYDTHAECVAVDSSCTVRASNGSAAPGCMARGACSAYTIEDQCRTNASNGVCVWNTNVTPAVCQDKSCTSAPNSTTTHNDCYAYYNTATVKCTVAAIPSNSGGNPTLQGCQQTAACSTYIDKEQCQINANGDPCGWNGTQCADKSCATAPATADYDDDTKCRAYISNKCTVSESGQGCVDIPATCETMTQKQCYYNKAGDPCYWNGTACITRTCENAPDATVTAEECNTYLAGCTLDNVKCKPKVCEDFAFATDALCKQALSTCTTNGTNCVTRGTCFQALNQAGCVTSSTNQQCEWIPAAGTNQAYCTIKTCSTAPVTLTSEAACAGYFTNCTTKNGGGCVAKTTCSAVTIDAACTTALNGTICAWDSAQNRCRDKDCQDFSGTTHSACQAQRAGCTAGANGKCAKVQNCEQTQIRSACIEGTNGPCLWINDFVNTDGSKGACFRYTSCKSLSWNTDLQCKWISKQCTTNGSGCIGITQCSETNTDGGCVTGYDGACIQSVPALNSPDPKVCKPYTSCADAFYTTHSDCQIASRQCTTNGTTGCIALGACSSYTSQAGCYFNDKGIIYTSGSITSTGICTWDTTSNSCRDQSCADLTGTNHSTCSSQLSTCTSDGTTCLLKGACSSYTTQTACTTAVGSDGICYWELASATNNNTAKCRLQTCADIQNGTSTNVCLVALSSCVSNGTACIPKANCSTYTTKTACNSGGLDGICVFTQSTATGAAAGTGTCALMTACTTANNDQIACQAAKDRCSWTPASGTGATAVASKCAAHTCATNQATNGVCTRFLNWDKKTQQVCTLVSGACTATDPSTLSLNDCFLVSGYTYTWNASTSKCGVCTAVVVQPNNTDNNTNNTDNNTTTDSGYILGLSTIVFGYLMF</sequence>
<comment type="caution">
    <text evidence="4">The sequence shown here is derived from an EMBL/GenBank/DDBJ whole genome shotgun (WGS) entry which is preliminary data.</text>
</comment>
<reference evidence="4" key="1">
    <citation type="submission" date="2021-01" db="EMBL/GenBank/DDBJ databases">
        <authorList>
            <consortium name="Genoscope - CEA"/>
            <person name="William W."/>
        </authorList>
    </citation>
    <scope>NUCLEOTIDE SEQUENCE</scope>
</reference>
<dbReference type="InterPro" id="IPR002895">
    <property type="entry name" value="Paramecium_SA"/>
</dbReference>
<dbReference type="Pfam" id="PF01508">
    <property type="entry name" value="Paramecium_SA"/>
    <property type="match status" value="32"/>
</dbReference>
<feature type="domain" description="PSI" evidence="3">
    <location>
        <begin position="136"/>
        <end position="184"/>
    </location>
</feature>
<dbReference type="SMART" id="SM00423">
    <property type="entry name" value="PSI"/>
    <property type="match status" value="8"/>
</dbReference>
<feature type="domain" description="PSI" evidence="3">
    <location>
        <begin position="335"/>
        <end position="386"/>
    </location>
</feature>